<dbReference type="CDD" id="cd05254">
    <property type="entry name" value="dTDP_HR_like_SDR_e"/>
    <property type="match status" value="1"/>
</dbReference>
<organism evidence="4 5">
    <name type="scientific">Tindallia californiensis</name>
    <dbReference type="NCBI Taxonomy" id="159292"/>
    <lineage>
        <taxon>Bacteria</taxon>
        <taxon>Bacillati</taxon>
        <taxon>Bacillota</taxon>
        <taxon>Clostridia</taxon>
        <taxon>Peptostreptococcales</taxon>
        <taxon>Tindalliaceae</taxon>
        <taxon>Tindallia</taxon>
    </lineage>
</organism>
<dbReference type="PANTHER" id="PTHR10491:SF4">
    <property type="entry name" value="METHIONINE ADENOSYLTRANSFERASE 2 SUBUNIT BETA"/>
    <property type="match status" value="1"/>
</dbReference>
<dbReference type="EC" id="1.1.1.133" evidence="2"/>
<protein>
    <recommendedName>
        <fullName evidence="2">dTDP-4-dehydrorhamnose reductase</fullName>
        <ecNumber evidence="2">1.1.1.133</ecNumber>
    </recommendedName>
</protein>
<comment type="function">
    <text evidence="2">Catalyzes the reduction of dTDP-6-deoxy-L-lyxo-4-hexulose to yield dTDP-L-rhamnose.</text>
</comment>
<name>A0A1H3PBJ7_9FIRM</name>
<dbReference type="Pfam" id="PF04321">
    <property type="entry name" value="RmlD_sub_bind"/>
    <property type="match status" value="1"/>
</dbReference>
<dbReference type="PANTHER" id="PTHR10491">
    <property type="entry name" value="DTDP-4-DEHYDRORHAMNOSE REDUCTASE"/>
    <property type="match status" value="1"/>
</dbReference>
<gene>
    <name evidence="4" type="ORF">SAMN05192546_106124</name>
</gene>
<evidence type="ECO:0000259" key="3">
    <source>
        <dbReference type="Pfam" id="PF04321"/>
    </source>
</evidence>
<evidence type="ECO:0000256" key="1">
    <source>
        <dbReference type="ARBA" id="ARBA00010944"/>
    </source>
</evidence>
<dbReference type="Gene3D" id="3.90.25.10">
    <property type="entry name" value="UDP-galactose 4-epimerase, domain 1"/>
    <property type="match status" value="1"/>
</dbReference>
<dbReference type="InterPro" id="IPR005913">
    <property type="entry name" value="dTDP_dehydrorham_reduct"/>
</dbReference>
<dbReference type="OrthoDB" id="9803892at2"/>
<dbReference type="UniPathway" id="UPA00124"/>
<dbReference type="InterPro" id="IPR029903">
    <property type="entry name" value="RmlD-like-bd"/>
</dbReference>
<dbReference type="GO" id="GO:0008831">
    <property type="term" value="F:dTDP-4-dehydrorhamnose reductase activity"/>
    <property type="evidence" value="ECO:0007669"/>
    <property type="project" value="UniProtKB-EC"/>
</dbReference>
<keyword evidence="2" id="KW-0521">NADP</keyword>
<comment type="similarity">
    <text evidence="1 2">Belongs to the dTDP-4-dehydrorhamnose reductase family.</text>
</comment>
<dbReference type="InterPro" id="IPR036291">
    <property type="entry name" value="NAD(P)-bd_dom_sf"/>
</dbReference>
<dbReference type="Proteomes" id="UP000199230">
    <property type="component" value="Unassembled WGS sequence"/>
</dbReference>
<evidence type="ECO:0000256" key="2">
    <source>
        <dbReference type="RuleBase" id="RU364082"/>
    </source>
</evidence>
<keyword evidence="5" id="KW-1185">Reference proteome</keyword>
<proteinExistence type="inferred from homology"/>
<sequence>MSTIVTGASGQLGKEVVKQLSDRGCKNVYAFNSHEMDITDYDAVCSIVNKLKPDVVYNCAAHTKVDLCESDRDNAYLTNAIGPRNLALACQIANTEVVHISTDYVFDGKAKEPMREDAPVAPNTVYGKSKLMGEQMLNQFCPQNYIIRTAWLYGDGENFVHTMLSLGSKNKKIKVVEDQIGTPTSVREVAKTMIMLTNSGKYGLYHGTCLGSCSWFEFAKKIFELKGMDIEIEPVTSDTFPRPAKRPAYSVLDNFMLRIQGMDTFQSWEDALREFIKDMK</sequence>
<keyword evidence="2" id="KW-0560">Oxidoreductase</keyword>
<dbReference type="Gene3D" id="3.40.50.720">
    <property type="entry name" value="NAD(P)-binding Rossmann-like Domain"/>
    <property type="match status" value="1"/>
</dbReference>
<evidence type="ECO:0000313" key="5">
    <source>
        <dbReference type="Proteomes" id="UP000199230"/>
    </source>
</evidence>
<dbReference type="RefSeq" id="WP_093313861.1">
    <property type="nucleotide sequence ID" value="NZ_FNPV01000006.1"/>
</dbReference>
<dbReference type="EMBL" id="FNPV01000006">
    <property type="protein sequence ID" value="SDY98514.1"/>
    <property type="molecule type" value="Genomic_DNA"/>
</dbReference>
<accession>A0A1H3PBJ7</accession>
<dbReference type="STRING" id="159292.SAMN05192546_106124"/>
<dbReference type="FunFam" id="3.40.50.720:FF:000159">
    <property type="entry name" value="dTDP-4-dehydrorhamnose reductase"/>
    <property type="match status" value="1"/>
</dbReference>
<reference evidence="4 5" key="1">
    <citation type="submission" date="2016-10" db="EMBL/GenBank/DDBJ databases">
        <authorList>
            <person name="de Groot N.N."/>
        </authorList>
    </citation>
    <scope>NUCLEOTIDE SEQUENCE [LARGE SCALE GENOMIC DNA]</scope>
    <source>
        <strain evidence="4 5">APO</strain>
    </source>
</reference>
<comment type="pathway">
    <text evidence="2">Carbohydrate biosynthesis; dTDP-L-rhamnose biosynthesis.</text>
</comment>
<dbReference type="AlphaFoldDB" id="A0A1H3PBJ7"/>
<dbReference type="NCBIfam" id="TIGR01214">
    <property type="entry name" value="rmlD"/>
    <property type="match status" value="1"/>
</dbReference>
<dbReference type="SUPFAM" id="SSF51735">
    <property type="entry name" value="NAD(P)-binding Rossmann-fold domains"/>
    <property type="match status" value="1"/>
</dbReference>
<dbReference type="GO" id="GO:0005829">
    <property type="term" value="C:cytosol"/>
    <property type="evidence" value="ECO:0007669"/>
    <property type="project" value="TreeGrafter"/>
</dbReference>
<evidence type="ECO:0000313" key="4">
    <source>
        <dbReference type="EMBL" id="SDY98514.1"/>
    </source>
</evidence>
<dbReference type="GO" id="GO:0019305">
    <property type="term" value="P:dTDP-rhamnose biosynthetic process"/>
    <property type="evidence" value="ECO:0007669"/>
    <property type="project" value="UniProtKB-UniPathway"/>
</dbReference>
<feature type="domain" description="RmlD-like substrate binding" evidence="3">
    <location>
        <begin position="1"/>
        <end position="279"/>
    </location>
</feature>